<comment type="similarity">
    <text evidence="1">Belongs to the ABC transporter superfamily.</text>
</comment>
<evidence type="ECO:0000256" key="4">
    <source>
        <dbReference type="ARBA" id="ARBA00022840"/>
    </source>
</evidence>
<dbReference type="GO" id="GO:0005524">
    <property type="term" value="F:ATP binding"/>
    <property type="evidence" value="ECO:0007669"/>
    <property type="project" value="UniProtKB-KW"/>
</dbReference>
<reference evidence="6 7" key="2">
    <citation type="submission" date="2019-01" db="EMBL/GenBank/DDBJ databases">
        <title>Sinorhodobacter populi sp. nov. isolated from the symptomatic bark tissue of Populus euramericana canker.</title>
        <authorList>
            <person name="Xu G."/>
        </authorList>
    </citation>
    <scope>NUCLEOTIDE SEQUENCE [LARGE SCALE GENOMIC DNA]</scope>
    <source>
        <strain evidence="6 7">CGMCC 1.12963</strain>
    </source>
</reference>
<evidence type="ECO:0000256" key="2">
    <source>
        <dbReference type="ARBA" id="ARBA00022448"/>
    </source>
</evidence>
<organism evidence="6 7">
    <name type="scientific">Paenirhodobacter huangdaonensis</name>
    <dbReference type="NCBI Taxonomy" id="2501515"/>
    <lineage>
        <taxon>Bacteria</taxon>
        <taxon>Pseudomonadati</taxon>
        <taxon>Pseudomonadota</taxon>
        <taxon>Alphaproteobacteria</taxon>
        <taxon>Rhodobacterales</taxon>
        <taxon>Rhodobacter group</taxon>
        <taxon>Paenirhodobacter</taxon>
    </lineage>
</organism>
<evidence type="ECO:0000256" key="1">
    <source>
        <dbReference type="ARBA" id="ARBA00005417"/>
    </source>
</evidence>
<proteinExistence type="inferred from homology"/>
<dbReference type="RefSeq" id="WP_128157075.1">
    <property type="nucleotide sequence ID" value="NZ_JBHSOM010000008.1"/>
</dbReference>
<comment type="caution">
    <text evidence="6">The sequence shown here is derived from an EMBL/GenBank/DDBJ whole genome shotgun (WGS) entry which is preliminary data.</text>
</comment>
<reference evidence="7" key="1">
    <citation type="submission" date="2019-01" db="EMBL/GenBank/DDBJ databases">
        <title>Sinorhodobacter populi sp. nov. isolated from the symptomatic bark tissue of Populus euramericana canker.</title>
        <authorList>
            <person name="Li Y."/>
        </authorList>
    </citation>
    <scope>NUCLEOTIDE SEQUENCE [LARGE SCALE GENOMIC DNA]</scope>
    <source>
        <strain evidence="7">CGMCC 1.12963</strain>
    </source>
</reference>
<dbReference type="GO" id="GO:0016887">
    <property type="term" value="F:ATP hydrolysis activity"/>
    <property type="evidence" value="ECO:0007669"/>
    <property type="project" value="InterPro"/>
</dbReference>
<evidence type="ECO:0000313" key="7">
    <source>
        <dbReference type="Proteomes" id="UP000288071"/>
    </source>
</evidence>
<dbReference type="PANTHER" id="PTHR42788:SF19">
    <property type="entry name" value="ALIPHATIC SULFONATES IMPORT ATP-BINDING PROTEIN SSUB 2"/>
    <property type="match status" value="1"/>
</dbReference>
<dbReference type="EMBL" id="SAVA01000009">
    <property type="protein sequence ID" value="RWR50270.1"/>
    <property type="molecule type" value="Genomic_DNA"/>
</dbReference>
<accession>A0A3S3LXR1</accession>
<keyword evidence="3" id="KW-0547">Nucleotide-binding</keyword>
<feature type="domain" description="ABC transporter" evidence="5">
    <location>
        <begin position="1"/>
        <end position="204"/>
    </location>
</feature>
<gene>
    <name evidence="6" type="ORF">EOW66_14775</name>
</gene>
<sequence>MISLDLSAKSFGATQVLGRVRLRVEPGEVLGISGPSGAGKSTLLRILAGIDRRFEGVLDAPGRRAMVFQSPTLMPWRRVIDNVTIPTGASPAAAAEMLARVGLAGLERRWPGQLSLGQARRVGIARAFVGRPDLLILDEPFASLDAERIEDLLALTATLIAETRPAVVLASHAEHELATLATRRARLDGRPARLIEDQRERVRAGS</sequence>
<dbReference type="SUPFAM" id="SSF52540">
    <property type="entry name" value="P-loop containing nucleoside triphosphate hydrolases"/>
    <property type="match status" value="1"/>
</dbReference>
<dbReference type="InterPro" id="IPR017871">
    <property type="entry name" value="ABC_transporter-like_CS"/>
</dbReference>
<name>A0A3S3LXR1_9RHOB</name>
<dbReference type="AlphaFoldDB" id="A0A3S3LXR1"/>
<dbReference type="Proteomes" id="UP000288071">
    <property type="component" value="Unassembled WGS sequence"/>
</dbReference>
<keyword evidence="7" id="KW-1185">Reference proteome</keyword>
<protein>
    <submittedName>
        <fullName evidence="6">ABC transporter ATP-binding protein</fullName>
    </submittedName>
</protein>
<dbReference type="InterPro" id="IPR003593">
    <property type="entry name" value="AAA+_ATPase"/>
</dbReference>
<evidence type="ECO:0000259" key="5">
    <source>
        <dbReference type="PROSITE" id="PS50893"/>
    </source>
</evidence>
<dbReference type="SMART" id="SM00382">
    <property type="entry name" value="AAA"/>
    <property type="match status" value="1"/>
</dbReference>
<dbReference type="PROSITE" id="PS50893">
    <property type="entry name" value="ABC_TRANSPORTER_2"/>
    <property type="match status" value="1"/>
</dbReference>
<dbReference type="Pfam" id="PF00005">
    <property type="entry name" value="ABC_tran"/>
    <property type="match status" value="1"/>
</dbReference>
<dbReference type="PROSITE" id="PS00211">
    <property type="entry name" value="ABC_TRANSPORTER_1"/>
    <property type="match status" value="1"/>
</dbReference>
<keyword evidence="4 6" id="KW-0067">ATP-binding</keyword>
<dbReference type="InterPro" id="IPR027417">
    <property type="entry name" value="P-loop_NTPase"/>
</dbReference>
<dbReference type="InterPro" id="IPR050166">
    <property type="entry name" value="ABC_transporter_ATP-bind"/>
</dbReference>
<dbReference type="InterPro" id="IPR003439">
    <property type="entry name" value="ABC_transporter-like_ATP-bd"/>
</dbReference>
<dbReference type="Gene3D" id="3.40.50.300">
    <property type="entry name" value="P-loop containing nucleotide triphosphate hydrolases"/>
    <property type="match status" value="1"/>
</dbReference>
<dbReference type="PANTHER" id="PTHR42788">
    <property type="entry name" value="TAURINE IMPORT ATP-BINDING PROTEIN-RELATED"/>
    <property type="match status" value="1"/>
</dbReference>
<evidence type="ECO:0000313" key="6">
    <source>
        <dbReference type="EMBL" id="RWR50270.1"/>
    </source>
</evidence>
<keyword evidence="2" id="KW-0813">Transport</keyword>
<evidence type="ECO:0000256" key="3">
    <source>
        <dbReference type="ARBA" id="ARBA00022741"/>
    </source>
</evidence>